<dbReference type="HAMAP" id="MF_00135">
    <property type="entry name" value="PRAI"/>
    <property type="match status" value="1"/>
</dbReference>
<comment type="caution">
    <text evidence="12">The sequence shown here is derived from an EMBL/GenBank/DDBJ whole genome shotgun (WGS) entry which is preliminary data.</text>
</comment>
<sequence length="201" mass="21536">MWIKICGLSTQAAVDMAVASGATHIGFVFAESKRQVTPEYAKYLAKNVPKTVKKVGLFVDEDLAVVQEIVAKVGLDMVQLHGQESADYAAQVSVPVIKAFGIKDGKIPDAIADFKAHTILLDAPPAQFAGGSGQAFDWDKVDLTALDGYRFFVAGGLNPENVGQAIAIFKPTGVDVSSGVESEGVKDLEKIKKFILKVRRQ</sequence>
<dbReference type="Pfam" id="PF00697">
    <property type="entry name" value="PRAI"/>
    <property type="match status" value="1"/>
</dbReference>
<accession>A0A224WWE0</accession>
<dbReference type="InterPro" id="IPR011060">
    <property type="entry name" value="RibuloseP-bd_barrel"/>
</dbReference>
<comment type="catalytic activity">
    <reaction evidence="1 10">
        <text>N-(5-phospho-beta-D-ribosyl)anthranilate = 1-(2-carboxyphenylamino)-1-deoxy-D-ribulose 5-phosphate</text>
        <dbReference type="Rhea" id="RHEA:21540"/>
        <dbReference type="ChEBI" id="CHEBI:18277"/>
        <dbReference type="ChEBI" id="CHEBI:58613"/>
        <dbReference type="EC" id="5.3.1.24"/>
    </reaction>
</comment>
<name>A0A224WWE0_9LACT</name>
<dbReference type="InterPro" id="IPR013785">
    <property type="entry name" value="Aldolase_TIM"/>
</dbReference>
<evidence type="ECO:0000256" key="10">
    <source>
        <dbReference type="HAMAP-Rule" id="MF_00135"/>
    </source>
</evidence>
<evidence type="ECO:0000256" key="9">
    <source>
        <dbReference type="ARBA" id="ARBA00023235"/>
    </source>
</evidence>
<evidence type="ECO:0000256" key="1">
    <source>
        <dbReference type="ARBA" id="ARBA00001164"/>
    </source>
</evidence>
<dbReference type="InterPro" id="IPR044643">
    <property type="entry name" value="TrpF_fam"/>
</dbReference>
<evidence type="ECO:0000256" key="2">
    <source>
        <dbReference type="ARBA" id="ARBA00004664"/>
    </source>
</evidence>
<dbReference type="RefSeq" id="WP_094783730.1">
    <property type="nucleotide sequence ID" value="NZ_BEDT01000001.1"/>
</dbReference>
<evidence type="ECO:0000256" key="8">
    <source>
        <dbReference type="ARBA" id="ARBA00023141"/>
    </source>
</evidence>
<organism evidence="12 13">
    <name type="scientific">Pseudolactococcus reticulitermitis</name>
    <dbReference type="NCBI Taxonomy" id="2025039"/>
    <lineage>
        <taxon>Bacteria</taxon>
        <taxon>Bacillati</taxon>
        <taxon>Bacillota</taxon>
        <taxon>Bacilli</taxon>
        <taxon>Lactobacillales</taxon>
        <taxon>Streptococcaceae</taxon>
        <taxon>Pseudolactococcus</taxon>
    </lineage>
</organism>
<dbReference type="PANTHER" id="PTHR42894:SF1">
    <property type="entry name" value="N-(5'-PHOSPHORIBOSYL)ANTHRANILATE ISOMERASE"/>
    <property type="match status" value="1"/>
</dbReference>
<dbReference type="Gene3D" id="3.20.20.70">
    <property type="entry name" value="Aldolase class I"/>
    <property type="match status" value="1"/>
</dbReference>
<protein>
    <recommendedName>
        <fullName evidence="5 10">N-(5'-phosphoribosyl)anthranilate isomerase</fullName>
        <shortName evidence="10">PRAI</shortName>
        <ecNumber evidence="4 10">5.3.1.24</ecNumber>
    </recommendedName>
</protein>
<dbReference type="UniPathway" id="UPA00035">
    <property type="reaction ID" value="UER00042"/>
</dbReference>
<keyword evidence="9 10" id="KW-0413">Isomerase</keyword>
<evidence type="ECO:0000313" key="13">
    <source>
        <dbReference type="Proteomes" id="UP000218689"/>
    </source>
</evidence>
<evidence type="ECO:0000256" key="3">
    <source>
        <dbReference type="ARBA" id="ARBA00007571"/>
    </source>
</evidence>
<evidence type="ECO:0000256" key="6">
    <source>
        <dbReference type="ARBA" id="ARBA00022605"/>
    </source>
</evidence>
<dbReference type="GO" id="GO:0000162">
    <property type="term" value="P:L-tryptophan biosynthetic process"/>
    <property type="evidence" value="ECO:0007669"/>
    <property type="project" value="UniProtKB-UniRule"/>
</dbReference>
<keyword evidence="13" id="KW-1185">Reference proteome</keyword>
<dbReference type="PANTHER" id="PTHR42894">
    <property type="entry name" value="N-(5'-PHOSPHORIBOSYL)ANTHRANILATE ISOMERASE"/>
    <property type="match status" value="1"/>
</dbReference>
<evidence type="ECO:0000259" key="11">
    <source>
        <dbReference type="Pfam" id="PF00697"/>
    </source>
</evidence>
<keyword evidence="6 10" id="KW-0028">Amino-acid biosynthesis</keyword>
<keyword evidence="8 10" id="KW-0057">Aromatic amino acid biosynthesis</keyword>
<dbReference type="NCBIfam" id="NF002300">
    <property type="entry name" value="PRK01222.1-7"/>
    <property type="match status" value="1"/>
</dbReference>
<evidence type="ECO:0000256" key="4">
    <source>
        <dbReference type="ARBA" id="ARBA00012572"/>
    </source>
</evidence>
<gene>
    <name evidence="10" type="primary">trpF</name>
    <name evidence="12" type="ORF">RsY01_227</name>
</gene>
<dbReference type="InterPro" id="IPR001240">
    <property type="entry name" value="PRAI_dom"/>
</dbReference>
<comment type="similarity">
    <text evidence="3 10">Belongs to the TrpF family.</text>
</comment>
<evidence type="ECO:0000256" key="7">
    <source>
        <dbReference type="ARBA" id="ARBA00022822"/>
    </source>
</evidence>
<evidence type="ECO:0000256" key="5">
    <source>
        <dbReference type="ARBA" id="ARBA00022272"/>
    </source>
</evidence>
<dbReference type="AlphaFoldDB" id="A0A224WWE0"/>
<dbReference type="CDD" id="cd00405">
    <property type="entry name" value="PRAI"/>
    <property type="match status" value="1"/>
</dbReference>
<dbReference type="Proteomes" id="UP000218689">
    <property type="component" value="Unassembled WGS sequence"/>
</dbReference>
<dbReference type="OrthoDB" id="9786954at2"/>
<dbReference type="FunFam" id="3.20.20.70:FF:000075">
    <property type="entry name" value="Tryptophan biosynthesis protein TRP1"/>
    <property type="match status" value="1"/>
</dbReference>
<dbReference type="GO" id="GO:0004640">
    <property type="term" value="F:phosphoribosylanthranilate isomerase activity"/>
    <property type="evidence" value="ECO:0007669"/>
    <property type="project" value="UniProtKB-UniRule"/>
</dbReference>
<proteinExistence type="inferred from homology"/>
<dbReference type="EC" id="5.3.1.24" evidence="4 10"/>
<dbReference type="SUPFAM" id="SSF51366">
    <property type="entry name" value="Ribulose-phoshate binding barrel"/>
    <property type="match status" value="1"/>
</dbReference>
<feature type="domain" description="N-(5'phosphoribosyl) anthranilate isomerase (PRAI)" evidence="11">
    <location>
        <begin position="3"/>
        <end position="195"/>
    </location>
</feature>
<comment type="pathway">
    <text evidence="2 10">Amino-acid biosynthesis; L-tryptophan biosynthesis; L-tryptophan from chorismate: step 3/5.</text>
</comment>
<reference evidence="13" key="1">
    <citation type="submission" date="2017-08" db="EMBL/GenBank/DDBJ databases">
        <title>Draft genome sequence of Lactococcus sp. strain Rs-Y01, isolated from the gut of the lower termite Reticulitermes speratus.</title>
        <authorList>
            <person name="Ohkuma M."/>
            <person name="Yuki M."/>
        </authorList>
    </citation>
    <scope>NUCLEOTIDE SEQUENCE [LARGE SCALE GENOMIC DNA]</scope>
    <source>
        <strain evidence="13">Rs-Y01</strain>
    </source>
</reference>
<keyword evidence="7 10" id="KW-0822">Tryptophan biosynthesis</keyword>
<dbReference type="EMBL" id="BEDT01000001">
    <property type="protein sequence ID" value="GAX46648.1"/>
    <property type="molecule type" value="Genomic_DNA"/>
</dbReference>
<evidence type="ECO:0000313" key="12">
    <source>
        <dbReference type="EMBL" id="GAX46648.1"/>
    </source>
</evidence>